<keyword evidence="1" id="KW-0472">Membrane</keyword>
<dbReference type="InterPro" id="IPR025495">
    <property type="entry name" value="DUF4386"/>
</dbReference>
<feature type="transmembrane region" description="Helical" evidence="1">
    <location>
        <begin position="55"/>
        <end position="75"/>
    </location>
</feature>
<dbReference type="AlphaFoldDB" id="A0A916DNZ6"/>
<feature type="transmembrane region" description="Helical" evidence="1">
    <location>
        <begin position="87"/>
        <end position="114"/>
    </location>
</feature>
<dbReference type="Pfam" id="PF14329">
    <property type="entry name" value="DUF4386"/>
    <property type="match status" value="1"/>
</dbReference>
<protein>
    <submittedName>
        <fullName evidence="2">DUF4386 domain-containing protein</fullName>
    </submittedName>
</protein>
<evidence type="ECO:0000313" key="2">
    <source>
        <dbReference type="EMBL" id="BDS09861.1"/>
    </source>
</evidence>
<keyword evidence="1" id="KW-1133">Transmembrane helix</keyword>
<accession>A0A916DNZ6</accession>
<feature type="transmembrane region" description="Helical" evidence="1">
    <location>
        <begin position="12"/>
        <end position="35"/>
    </location>
</feature>
<feature type="transmembrane region" description="Helical" evidence="1">
    <location>
        <begin position="174"/>
        <end position="196"/>
    </location>
</feature>
<evidence type="ECO:0000256" key="1">
    <source>
        <dbReference type="SAM" id="Phobius"/>
    </source>
</evidence>
<evidence type="ECO:0000313" key="3">
    <source>
        <dbReference type="Proteomes" id="UP001060919"/>
    </source>
</evidence>
<dbReference type="Proteomes" id="UP001060919">
    <property type="component" value="Chromosome"/>
</dbReference>
<keyword evidence="3" id="KW-1185">Reference proteome</keyword>
<name>A0A916DNZ6_9BACT</name>
<organism evidence="2 3">
    <name type="scientific">Aureispira anguillae</name>
    <dbReference type="NCBI Taxonomy" id="2864201"/>
    <lineage>
        <taxon>Bacteria</taxon>
        <taxon>Pseudomonadati</taxon>
        <taxon>Bacteroidota</taxon>
        <taxon>Saprospiria</taxon>
        <taxon>Saprospirales</taxon>
        <taxon>Saprospiraceae</taxon>
        <taxon>Aureispira</taxon>
    </lineage>
</organism>
<dbReference type="EMBL" id="AP026867">
    <property type="protein sequence ID" value="BDS09861.1"/>
    <property type="molecule type" value="Genomic_DNA"/>
</dbReference>
<reference evidence="2" key="1">
    <citation type="submission" date="2022-09" db="EMBL/GenBank/DDBJ databases">
        <title>Aureispira anguillicida sp. nov., isolated from Leptocephalus of Japanese eel Anguilla japonica.</title>
        <authorList>
            <person name="Yuasa K."/>
            <person name="Mekata T."/>
            <person name="Ikunari K."/>
        </authorList>
    </citation>
    <scope>NUCLEOTIDE SEQUENCE</scope>
    <source>
        <strain evidence="2">EL160426</strain>
    </source>
</reference>
<proteinExistence type="predicted"/>
<feature type="transmembrane region" description="Helical" evidence="1">
    <location>
        <begin position="202"/>
        <end position="220"/>
    </location>
</feature>
<keyword evidence="1" id="KW-0812">Transmembrane</keyword>
<sequence length="228" mass="26090">MNSNSKTARLAGFLYLLVIIFGIFAQLVVRSKLFIPHDPNGTVQNILTNQQLFRLGFMSDLMMLIAYFFLPLVLYQLLKFVHKEQAILMVLCSMIGVSIMCINMLNHFAVLLILRDHNPLGAFNTAQINGLVSFFLDMHKHGYRIAQIFFGLWLFPLGYLVYHSNLIPKIIGTFLMISCVSFLIDFFLFFLLPSYTQELSDLVTFPTIIGEFSICLWLLIKGVRTTTT</sequence>
<feature type="transmembrane region" description="Helical" evidence="1">
    <location>
        <begin position="143"/>
        <end position="162"/>
    </location>
</feature>
<gene>
    <name evidence="2" type="ORF">AsAng_0005660</name>
</gene>
<dbReference type="KEGG" id="aup:AsAng_0005660"/>
<dbReference type="RefSeq" id="WP_264791214.1">
    <property type="nucleotide sequence ID" value="NZ_AP026867.1"/>
</dbReference>